<dbReference type="GO" id="GO:0032222">
    <property type="term" value="P:regulation of synaptic transmission, cholinergic"/>
    <property type="evidence" value="ECO:0007669"/>
    <property type="project" value="InterPro"/>
</dbReference>
<organism evidence="9 10">
    <name type="scientific">Eumeta variegata</name>
    <name type="common">Bagworm moth</name>
    <name type="synonym">Eumeta japonica</name>
    <dbReference type="NCBI Taxonomy" id="151549"/>
    <lineage>
        <taxon>Eukaryota</taxon>
        <taxon>Metazoa</taxon>
        <taxon>Ecdysozoa</taxon>
        <taxon>Arthropoda</taxon>
        <taxon>Hexapoda</taxon>
        <taxon>Insecta</taxon>
        <taxon>Pterygota</taxon>
        <taxon>Neoptera</taxon>
        <taxon>Endopterygota</taxon>
        <taxon>Lepidoptera</taxon>
        <taxon>Glossata</taxon>
        <taxon>Ditrysia</taxon>
        <taxon>Tineoidea</taxon>
        <taxon>Psychidae</taxon>
        <taxon>Oiketicinae</taxon>
        <taxon>Eumeta</taxon>
    </lineage>
</organism>
<keyword evidence="4" id="KW-0732">Signal</keyword>
<dbReference type="Proteomes" id="UP000299102">
    <property type="component" value="Unassembled WGS sequence"/>
</dbReference>
<dbReference type="InterPro" id="IPR050975">
    <property type="entry name" value="Sleep_regulator"/>
</dbReference>
<keyword evidence="6" id="KW-0472">Membrane</keyword>
<keyword evidence="5" id="KW-1133">Transmembrane helix</keyword>
<dbReference type="OrthoDB" id="6582325at2759"/>
<reference evidence="9 10" key="1">
    <citation type="journal article" date="2019" name="Commun. Biol.">
        <title>The bagworm genome reveals a unique fibroin gene that provides high tensile strength.</title>
        <authorList>
            <person name="Kono N."/>
            <person name="Nakamura H."/>
            <person name="Ohtoshi R."/>
            <person name="Tomita M."/>
            <person name="Numata K."/>
            <person name="Arakawa K."/>
        </authorList>
    </citation>
    <scope>NUCLEOTIDE SEQUENCE [LARGE SCALE GENOMIC DNA]</scope>
</reference>
<comment type="caution">
    <text evidence="9">The sequence shown here is derived from an EMBL/GenBank/DDBJ whole genome shotgun (WGS) entry which is preliminary data.</text>
</comment>
<sequence>MDAVKCISDSLVPVGPPTARYTKFEPHGLQLGWVNYQDGTFVPRKDYHNSASEFLKTHCAGAELGLGVLISSAKIRVIGRYTQNANIALLFDDMYTFPISSFLKKSALLIVIYLRFDSFGKGSLKVGAATRSSRSRQNGVKSGQVALMACTLQMHQKNHISRGCASISLHISQIGSRSVKQCFIFHLQVGRTAECLPEDVASYQCIVGSCTYCYQCISSSDPTCGESYSSKKPSKDCSKLVEFNSFNTMNLYNFDPELTQPVADKPRYCHKIITQNGLVIRSCFDGNPADKNATCARLDRRGRESSDPSRQLKYCSVCDKDNCNGADAPIASLSLALAAAVLAYFSPRKLRTVKDHCPVTNAVETHRTNGVTYFPKHGACNQLCEHLGSLGRPEKNRADLTVSLKRLAVTS</sequence>
<keyword evidence="7" id="KW-0325">Glycoprotein</keyword>
<accession>A0A4C1YD88</accession>
<evidence type="ECO:0000256" key="6">
    <source>
        <dbReference type="ARBA" id="ARBA00023136"/>
    </source>
</evidence>
<keyword evidence="2" id="KW-0336">GPI-anchor</keyword>
<gene>
    <name evidence="9" type="ORF">EVAR_76663_1</name>
</gene>
<keyword evidence="8" id="KW-0449">Lipoprotein</keyword>
<dbReference type="AlphaFoldDB" id="A0A4C1YD88"/>
<dbReference type="GO" id="GO:0030431">
    <property type="term" value="P:sleep"/>
    <property type="evidence" value="ECO:0007669"/>
    <property type="project" value="InterPro"/>
</dbReference>
<dbReference type="Pfam" id="PF17064">
    <property type="entry name" value="QVR"/>
    <property type="match status" value="1"/>
</dbReference>
<keyword evidence="3" id="KW-0812">Transmembrane</keyword>
<name>A0A4C1YD88_EUMVA</name>
<dbReference type="PANTHER" id="PTHR33562">
    <property type="entry name" value="ATILLA, ISOFORM B-RELATED-RELATED"/>
    <property type="match status" value="1"/>
</dbReference>
<evidence type="ECO:0000256" key="8">
    <source>
        <dbReference type="ARBA" id="ARBA00023288"/>
    </source>
</evidence>
<dbReference type="InterPro" id="IPR031424">
    <property type="entry name" value="QVR-like"/>
</dbReference>
<evidence type="ECO:0000256" key="1">
    <source>
        <dbReference type="ARBA" id="ARBA00004589"/>
    </source>
</evidence>
<protein>
    <submittedName>
        <fullName evidence="9">Uncharacterized protein</fullName>
    </submittedName>
</protein>
<dbReference type="GO" id="GO:0098552">
    <property type="term" value="C:side of membrane"/>
    <property type="evidence" value="ECO:0007669"/>
    <property type="project" value="UniProtKB-KW"/>
</dbReference>
<comment type="subcellular location">
    <subcellularLocation>
        <location evidence="1">Membrane</location>
        <topology evidence="1">Lipid-anchor</topology>
        <topology evidence="1">GPI-anchor</topology>
    </subcellularLocation>
</comment>
<proteinExistence type="predicted"/>
<evidence type="ECO:0000256" key="2">
    <source>
        <dbReference type="ARBA" id="ARBA00022622"/>
    </source>
</evidence>
<dbReference type="EMBL" id="BGZK01001195">
    <property type="protein sequence ID" value="GBP73988.1"/>
    <property type="molecule type" value="Genomic_DNA"/>
</dbReference>
<evidence type="ECO:0000313" key="9">
    <source>
        <dbReference type="EMBL" id="GBP73988.1"/>
    </source>
</evidence>
<evidence type="ECO:0000256" key="7">
    <source>
        <dbReference type="ARBA" id="ARBA00023180"/>
    </source>
</evidence>
<evidence type="ECO:0000313" key="10">
    <source>
        <dbReference type="Proteomes" id="UP000299102"/>
    </source>
</evidence>
<evidence type="ECO:0000256" key="4">
    <source>
        <dbReference type="ARBA" id="ARBA00022729"/>
    </source>
</evidence>
<evidence type="ECO:0000256" key="5">
    <source>
        <dbReference type="ARBA" id="ARBA00022989"/>
    </source>
</evidence>
<keyword evidence="10" id="KW-1185">Reference proteome</keyword>
<evidence type="ECO:0000256" key="3">
    <source>
        <dbReference type="ARBA" id="ARBA00022692"/>
    </source>
</evidence>